<gene>
    <name evidence="3" type="ORF">AC731_009040</name>
</gene>
<dbReference type="EMBL" id="CP014646">
    <property type="protein sequence ID" value="AMO37086.1"/>
    <property type="molecule type" value="Genomic_DNA"/>
</dbReference>
<dbReference type="PANTHER" id="PTHR30461">
    <property type="entry name" value="DNA-INVERTASE FROM LAMBDOID PROPHAGE"/>
    <property type="match status" value="1"/>
</dbReference>
<dbReference type="Proteomes" id="UP000036902">
    <property type="component" value="Chromosome"/>
</dbReference>
<dbReference type="Gene3D" id="3.40.50.1390">
    <property type="entry name" value="Resolvase, N-terminal catalytic domain"/>
    <property type="match status" value="1"/>
</dbReference>
<dbReference type="InterPro" id="IPR050639">
    <property type="entry name" value="SSR_resolvase"/>
</dbReference>
<dbReference type="CDD" id="cd00338">
    <property type="entry name" value="Ser_Recombinase"/>
    <property type="match status" value="1"/>
</dbReference>
<evidence type="ECO:0000259" key="2">
    <source>
        <dbReference type="PROSITE" id="PS51737"/>
    </source>
</evidence>
<dbReference type="InterPro" id="IPR006119">
    <property type="entry name" value="Resolv_N"/>
</dbReference>
<dbReference type="Pfam" id="PF07508">
    <property type="entry name" value="Recombinase"/>
    <property type="match status" value="1"/>
</dbReference>
<dbReference type="InterPro" id="IPR038109">
    <property type="entry name" value="DNA_bind_recomb_sf"/>
</dbReference>
<dbReference type="PROSITE" id="PS51736">
    <property type="entry name" value="RECOMBINASES_3"/>
    <property type="match status" value="1"/>
</dbReference>
<dbReference type="InterPro" id="IPR011109">
    <property type="entry name" value="DNA_bind_recombinase_dom"/>
</dbReference>
<dbReference type="KEGG" id="thu:AC731_009040"/>
<keyword evidence="4" id="KW-1185">Reference proteome</keyword>
<evidence type="ECO:0000313" key="4">
    <source>
        <dbReference type="Proteomes" id="UP000036902"/>
    </source>
</evidence>
<dbReference type="GO" id="GO:0003677">
    <property type="term" value="F:DNA binding"/>
    <property type="evidence" value="ECO:0007669"/>
    <property type="project" value="InterPro"/>
</dbReference>
<evidence type="ECO:0000259" key="1">
    <source>
        <dbReference type="PROSITE" id="PS51736"/>
    </source>
</evidence>
<dbReference type="SUPFAM" id="SSF53041">
    <property type="entry name" value="Resolvase-like"/>
    <property type="match status" value="1"/>
</dbReference>
<accession>A0A127K554</accession>
<proteinExistence type="predicted"/>
<dbReference type="SMART" id="SM00857">
    <property type="entry name" value="Resolvase"/>
    <property type="match status" value="1"/>
</dbReference>
<organism evidence="3 4">
    <name type="scientific">Thauera humireducens</name>
    <dbReference type="NCBI Taxonomy" id="1134435"/>
    <lineage>
        <taxon>Bacteria</taxon>
        <taxon>Pseudomonadati</taxon>
        <taxon>Pseudomonadota</taxon>
        <taxon>Betaproteobacteria</taxon>
        <taxon>Rhodocyclales</taxon>
        <taxon>Zoogloeaceae</taxon>
        <taxon>Thauera</taxon>
    </lineage>
</organism>
<dbReference type="RefSeq" id="WP_048705403.1">
    <property type="nucleotide sequence ID" value="NZ_CP014646.1"/>
</dbReference>
<feature type="domain" description="Resolvase/invertase-type recombinase catalytic" evidence="1">
    <location>
        <begin position="6"/>
        <end position="156"/>
    </location>
</feature>
<dbReference type="PANTHER" id="PTHR30461:SF23">
    <property type="entry name" value="DNA RECOMBINASE-RELATED"/>
    <property type="match status" value="1"/>
</dbReference>
<sequence>MKMKAAVGVYARYSDDSQSPMSVEDQMRRALDYLSRIGIEATKVERFIDEDVSAYKTREAYARPAFNAMMAAWDAGAFDIVVADEFSRLGRNPRQQLEILERLDSTQVRLICADGIDSANSGSRMALGIKGVMAQEESRSTSYRVKRGMLGQLIRGYMMAAPAFGYRAERHYESGRAVGTSWHIVPEEAKIVQRMYEMRRDGAAFDKIARWLNETAVPTARGGRLWRSAGVQRMLSNAVYRGEVAWTEESLDPASVHGKSTKEHFFERPHLRIVTDELWHCGQSGKVSRSGYGGGRQAYSGILKCGHCGNLLSSTAKGKAFTCGSCNSNRLVGDPQVLAVPTISVAGLNAVLSFALERVLNDERIEALRARLRERLAQGADGELAELRKTRDRLVKVGQHLLRLIYQREQPDPLLDEEYAKNSKSVADTERQIKALEATKVSVARRDIAAQLDVDPRALTEKLLDGKLPPEHLRAALAKLFPRFVFLGRESRYIARFEIEFAPGAAVAWLSDSAPILDERAVIRVRLIGSARRPVVWNVIEESVEVGELATTSELAETAHVMDEDCAIPA</sequence>
<feature type="domain" description="Recombinase" evidence="2">
    <location>
        <begin position="163"/>
        <end position="293"/>
    </location>
</feature>
<reference evidence="4" key="1">
    <citation type="submission" date="2016-03" db="EMBL/GenBank/DDBJ databases">
        <authorList>
            <person name="Ma C."/>
            <person name="Zhou S."/>
            <person name="Yang G."/>
        </authorList>
    </citation>
    <scope>NUCLEOTIDE SEQUENCE [LARGE SCALE GENOMIC DNA]</scope>
    <source>
        <strain evidence="4">SgZ-1</strain>
    </source>
</reference>
<dbReference type="Pfam" id="PF00239">
    <property type="entry name" value="Resolvase"/>
    <property type="match status" value="1"/>
</dbReference>
<dbReference type="PROSITE" id="PS51737">
    <property type="entry name" value="RECOMBINASE_DNA_BIND"/>
    <property type="match status" value="1"/>
</dbReference>
<dbReference type="InterPro" id="IPR036162">
    <property type="entry name" value="Resolvase-like_N_sf"/>
</dbReference>
<dbReference type="GO" id="GO:0000150">
    <property type="term" value="F:DNA strand exchange activity"/>
    <property type="evidence" value="ECO:0007669"/>
    <property type="project" value="InterPro"/>
</dbReference>
<evidence type="ECO:0000313" key="3">
    <source>
        <dbReference type="EMBL" id="AMO37086.1"/>
    </source>
</evidence>
<dbReference type="AlphaFoldDB" id="A0A127K554"/>
<dbReference type="STRING" id="1134435.AC731_009040"/>
<name>A0A127K554_9RHOO</name>
<evidence type="ECO:0008006" key="5">
    <source>
        <dbReference type="Google" id="ProtNLM"/>
    </source>
</evidence>
<protein>
    <recommendedName>
        <fullName evidence="5">Recombinase family protein</fullName>
    </recommendedName>
</protein>
<dbReference type="Gene3D" id="3.90.1750.20">
    <property type="entry name" value="Putative Large Serine Recombinase, Chain B, Domain 2"/>
    <property type="match status" value="1"/>
</dbReference>